<accession>A0A164TN76</accession>
<sequence length="58" mass="6518">MRGRLRVVSDDNLKTCTWAEVPDWYWLATLEDHAEVPIIEVPAVPEGSEVPAYGGKHL</sequence>
<gene>
    <name evidence="1" type="ORF">DCAR_024859</name>
</gene>
<protein>
    <submittedName>
        <fullName evidence="1">Uncharacterized protein</fullName>
    </submittedName>
</protein>
<evidence type="ECO:0000313" key="1">
    <source>
        <dbReference type="EMBL" id="KZM87758.1"/>
    </source>
</evidence>
<reference evidence="1" key="1">
    <citation type="journal article" date="2016" name="Nat. Genet.">
        <title>A high-quality carrot genome assembly provides new insights into carotenoid accumulation and asterid genome evolution.</title>
        <authorList>
            <person name="Iorizzo M."/>
            <person name="Ellison S."/>
            <person name="Senalik D."/>
            <person name="Zeng P."/>
            <person name="Satapoomin P."/>
            <person name="Huang J."/>
            <person name="Bowman M."/>
            <person name="Iovene M."/>
            <person name="Sanseverino W."/>
            <person name="Cavagnaro P."/>
            <person name="Yildiz M."/>
            <person name="Macko-Podgorni A."/>
            <person name="Moranska E."/>
            <person name="Grzebelus E."/>
            <person name="Grzebelus D."/>
            <person name="Ashrafi H."/>
            <person name="Zheng Z."/>
            <person name="Cheng S."/>
            <person name="Spooner D."/>
            <person name="Van Deynze A."/>
            <person name="Simon P."/>
        </authorList>
    </citation>
    <scope>NUCLEOTIDE SEQUENCE [LARGE SCALE GENOMIC DNA]</scope>
    <source>
        <tissue evidence="1">Leaf</tissue>
    </source>
</reference>
<dbReference type="Gramene" id="KZM87758">
    <property type="protein sequence ID" value="KZM87758"/>
    <property type="gene ID" value="DCAR_024859"/>
</dbReference>
<organism evidence="1">
    <name type="scientific">Daucus carota subsp. sativus</name>
    <name type="common">Carrot</name>
    <dbReference type="NCBI Taxonomy" id="79200"/>
    <lineage>
        <taxon>Eukaryota</taxon>
        <taxon>Viridiplantae</taxon>
        <taxon>Streptophyta</taxon>
        <taxon>Embryophyta</taxon>
        <taxon>Tracheophyta</taxon>
        <taxon>Spermatophyta</taxon>
        <taxon>Magnoliopsida</taxon>
        <taxon>eudicotyledons</taxon>
        <taxon>Gunneridae</taxon>
        <taxon>Pentapetalae</taxon>
        <taxon>asterids</taxon>
        <taxon>campanulids</taxon>
        <taxon>Apiales</taxon>
        <taxon>Apiaceae</taxon>
        <taxon>Apioideae</taxon>
        <taxon>Scandiceae</taxon>
        <taxon>Daucinae</taxon>
        <taxon>Daucus</taxon>
        <taxon>Daucus sect. Daucus</taxon>
    </lineage>
</organism>
<dbReference type="AlphaFoldDB" id="A0A164TN76"/>
<proteinExistence type="predicted"/>
<dbReference type="EMBL" id="LNRQ01000007">
    <property type="protein sequence ID" value="KZM87758.1"/>
    <property type="molecule type" value="Genomic_DNA"/>
</dbReference>
<name>A0A164TN76_DAUCS</name>
<comment type="caution">
    <text evidence="1">The sequence shown here is derived from an EMBL/GenBank/DDBJ whole genome shotgun (WGS) entry which is preliminary data.</text>
</comment>